<dbReference type="GeneTree" id="ENSGT00390000009349"/>
<keyword evidence="10" id="KW-1185">Reference proteome</keyword>
<name>A0AAQ4RMV7_GASAC</name>
<evidence type="ECO:0000256" key="7">
    <source>
        <dbReference type="ARBA" id="ARBA00059338"/>
    </source>
</evidence>
<dbReference type="PANTHER" id="PTHR28529">
    <property type="entry name" value="DNA REPAIR PROTEIN SWI5 HOMOLOG"/>
    <property type="match status" value="1"/>
</dbReference>
<keyword evidence="4" id="KW-0175">Coiled coil</keyword>
<proteinExistence type="inferred from homology"/>
<dbReference type="Gene3D" id="1.20.5.170">
    <property type="match status" value="1"/>
</dbReference>
<dbReference type="GO" id="GO:0034974">
    <property type="term" value="C:Swi5-Swi2 complex"/>
    <property type="evidence" value="ECO:0007669"/>
    <property type="project" value="TreeGrafter"/>
</dbReference>
<evidence type="ECO:0000256" key="5">
    <source>
        <dbReference type="ARBA" id="ARBA00023204"/>
    </source>
</evidence>
<dbReference type="InterPro" id="IPR010760">
    <property type="entry name" value="DNA-repair_Swi5"/>
</dbReference>
<dbReference type="Pfam" id="PF07061">
    <property type="entry name" value="Swi5"/>
    <property type="match status" value="1"/>
</dbReference>
<comment type="similarity">
    <text evidence="1">Belongs to the SWI5/SAE3 family.</text>
</comment>
<keyword evidence="3" id="KW-0227">DNA damage</keyword>
<protein>
    <recommendedName>
        <fullName evidence="2">DNA repair protein SWI5 homolog</fullName>
    </recommendedName>
    <alternativeName>
        <fullName evidence="6">Protein SAE3 homolog</fullName>
    </alternativeName>
</protein>
<dbReference type="PANTHER" id="PTHR28529:SF2">
    <property type="entry name" value="DNA REPAIR PROTEIN SWI5 HOMOLOG"/>
    <property type="match status" value="1"/>
</dbReference>
<evidence type="ECO:0000256" key="3">
    <source>
        <dbReference type="ARBA" id="ARBA00022763"/>
    </source>
</evidence>
<evidence type="ECO:0000256" key="2">
    <source>
        <dbReference type="ARBA" id="ARBA00019825"/>
    </source>
</evidence>
<reference evidence="9" key="3">
    <citation type="submission" date="2025-09" db="UniProtKB">
        <authorList>
            <consortium name="Ensembl"/>
        </authorList>
    </citation>
    <scope>IDENTIFICATION</scope>
</reference>
<dbReference type="GO" id="GO:0000724">
    <property type="term" value="P:double-strand break repair via homologous recombination"/>
    <property type="evidence" value="ECO:0007669"/>
    <property type="project" value="TreeGrafter"/>
</dbReference>
<dbReference type="FunFam" id="1.20.5.170:FF:000056">
    <property type="entry name" value="DNA repair protein SWI5 homolog"/>
    <property type="match status" value="1"/>
</dbReference>
<reference evidence="9 10" key="1">
    <citation type="journal article" date="2021" name="G3 (Bethesda)">
        <title>Improved contiguity of the threespine stickleback genome using long-read sequencing.</title>
        <authorList>
            <person name="Nath S."/>
            <person name="Shaw D.E."/>
            <person name="White M.A."/>
        </authorList>
    </citation>
    <scope>NUCLEOTIDE SEQUENCE [LARGE SCALE GENOMIC DNA]</scope>
    <source>
        <strain evidence="9 10">Lake Benthic</strain>
    </source>
</reference>
<evidence type="ECO:0000256" key="1">
    <source>
        <dbReference type="ARBA" id="ARBA00008060"/>
    </source>
</evidence>
<comment type="function">
    <text evidence="7">Component of the SWI5-SFR1 complex, a complex required for double-strand break repair via homologous recombination.</text>
</comment>
<dbReference type="Proteomes" id="UP000007635">
    <property type="component" value="Chromosome XIV"/>
</dbReference>
<dbReference type="AlphaFoldDB" id="A0AAQ4RMV7"/>
<sequence>MKRRHQHPSFPLTSLRPTLQKAFDDFVYWCGASVCGDSMSTEQSPEVHGCHNECAVSTPKKAALKRTPSSKFKRVHSNFKSPLTVRESANVSPAEELAELERRREQLDAEIAQFEAEGCRVEELEHHIDMLHEYNDIKDIGQSLLGRIAAVRGTTTRDLYSHFGLELDD</sequence>
<organism evidence="9 10">
    <name type="scientific">Gasterosteus aculeatus aculeatus</name>
    <name type="common">three-spined stickleback</name>
    <dbReference type="NCBI Taxonomy" id="481459"/>
    <lineage>
        <taxon>Eukaryota</taxon>
        <taxon>Metazoa</taxon>
        <taxon>Chordata</taxon>
        <taxon>Craniata</taxon>
        <taxon>Vertebrata</taxon>
        <taxon>Euteleostomi</taxon>
        <taxon>Actinopterygii</taxon>
        <taxon>Neopterygii</taxon>
        <taxon>Teleostei</taxon>
        <taxon>Neoteleostei</taxon>
        <taxon>Acanthomorphata</taxon>
        <taxon>Eupercaria</taxon>
        <taxon>Perciformes</taxon>
        <taxon>Cottioidei</taxon>
        <taxon>Gasterosteales</taxon>
        <taxon>Gasterosteidae</taxon>
        <taxon>Gasterosteus</taxon>
    </lineage>
</organism>
<evidence type="ECO:0000256" key="4">
    <source>
        <dbReference type="ARBA" id="ARBA00023054"/>
    </source>
</evidence>
<evidence type="ECO:0000313" key="9">
    <source>
        <dbReference type="Ensembl" id="ENSGACP00000064845.1"/>
    </source>
</evidence>
<dbReference type="Ensembl" id="ENSGACT00000071836.1">
    <property type="protein sequence ID" value="ENSGACP00000064845.1"/>
    <property type="gene ID" value="ENSGACG00000033989.1"/>
</dbReference>
<accession>A0AAQ4RMV7</accession>
<keyword evidence="5" id="KW-0234">DNA repair</keyword>
<comment type="subunit">
    <text evidence="8">Component of the swi5-sfr1 complex.</text>
</comment>
<evidence type="ECO:0000313" key="10">
    <source>
        <dbReference type="Proteomes" id="UP000007635"/>
    </source>
</evidence>
<evidence type="ECO:0000256" key="8">
    <source>
        <dbReference type="ARBA" id="ARBA00064461"/>
    </source>
</evidence>
<reference evidence="9" key="2">
    <citation type="submission" date="2025-08" db="UniProtKB">
        <authorList>
            <consortium name="Ensembl"/>
        </authorList>
    </citation>
    <scope>IDENTIFICATION</scope>
</reference>
<evidence type="ECO:0000256" key="6">
    <source>
        <dbReference type="ARBA" id="ARBA00030081"/>
    </source>
</evidence>
<dbReference type="GO" id="GO:0032798">
    <property type="term" value="C:Swi5-Sfr1 complex"/>
    <property type="evidence" value="ECO:0007669"/>
    <property type="project" value="UniProtKB-ARBA"/>
</dbReference>